<reference evidence="1" key="1">
    <citation type="submission" date="2018-06" db="EMBL/GenBank/DDBJ databases">
        <authorList>
            <person name="Zhirakovskaya E."/>
        </authorList>
    </citation>
    <scope>NUCLEOTIDE SEQUENCE</scope>
</reference>
<dbReference type="InterPro" id="IPR036465">
    <property type="entry name" value="vWFA_dom_sf"/>
</dbReference>
<dbReference type="AlphaFoldDB" id="A0A3B0UX10"/>
<evidence type="ECO:0000313" key="1">
    <source>
        <dbReference type="EMBL" id="VAW35648.1"/>
    </source>
</evidence>
<evidence type="ECO:0008006" key="2">
    <source>
        <dbReference type="Google" id="ProtNLM"/>
    </source>
</evidence>
<dbReference type="Gene3D" id="3.40.50.410">
    <property type="entry name" value="von Willebrand factor, type A domain"/>
    <property type="match status" value="1"/>
</dbReference>
<gene>
    <name evidence="1" type="ORF">MNBD_CHLOROFLEXI01-5395</name>
</gene>
<accession>A0A3B0UX10</accession>
<dbReference type="PANTHER" id="PTHR39338">
    <property type="entry name" value="BLL5662 PROTEIN-RELATED"/>
    <property type="match status" value="1"/>
</dbReference>
<sequence>MDKRIVEFIRGLRAAGVRVSLAESVDAMNAIETLGIVNKDVFRSSLRTTLVKESDDFAAFEELFPLYFGSGGPPLQNALEDLSEDEQQMLQAALSALSGRMQNLLDWLSSGDGPSKEELEELAKRSGMEWANNPQEGQWVTRRMLQQMGFTHLEEQMQQLYEKLQEMGMSQEAIEKLMGVVEANREALAEQVAQQVGQRIAEQRANRPDDLHGSDLMHKPLQSLTEEDANQLRKEVQRLVTQMRSRAALRRKRGNKGKFDAKGTIRANQRYGGVPVELKFKKKKLKPSLVLICDVSTSMRAVAEFMLRLTYELQDQVARARSFAFNSDMDEISVTLSGSRAADAVTKVLYNIPPGYYATDLGNSLNSFFKHWLDSVDGRTTVVILGDGRNNYNSPRIDLMKELQRRAKRLVWLTPESQRQWGSGDSDMLEYYPVCDTVSVVRNLAQLAAAVDRLLTNV</sequence>
<name>A0A3B0UX10_9ZZZZ</name>
<dbReference type="InterPro" id="IPR011195">
    <property type="entry name" value="UCP010256"/>
</dbReference>
<dbReference type="SUPFAM" id="SSF53300">
    <property type="entry name" value="vWA-like"/>
    <property type="match status" value="1"/>
</dbReference>
<dbReference type="InterPro" id="IPR008912">
    <property type="entry name" value="Uncharacterised_CoxE"/>
</dbReference>
<proteinExistence type="predicted"/>
<dbReference type="EMBL" id="UOEU01000598">
    <property type="protein sequence ID" value="VAW35648.1"/>
    <property type="molecule type" value="Genomic_DNA"/>
</dbReference>
<organism evidence="1">
    <name type="scientific">hydrothermal vent metagenome</name>
    <dbReference type="NCBI Taxonomy" id="652676"/>
    <lineage>
        <taxon>unclassified sequences</taxon>
        <taxon>metagenomes</taxon>
        <taxon>ecological metagenomes</taxon>
    </lineage>
</organism>
<protein>
    <recommendedName>
        <fullName evidence="2">Carbon monoxide oxidation accessory protein CoxE</fullName>
    </recommendedName>
</protein>
<dbReference type="PIRSF" id="PIRSF010256">
    <property type="entry name" value="CoxE_vWa"/>
    <property type="match status" value="1"/>
</dbReference>
<dbReference type="PANTHER" id="PTHR39338:SF5">
    <property type="entry name" value="BLR6139 PROTEIN"/>
    <property type="match status" value="1"/>
</dbReference>
<dbReference type="Pfam" id="PF05762">
    <property type="entry name" value="VWA_CoxE"/>
    <property type="match status" value="1"/>
</dbReference>